<keyword evidence="1" id="KW-0472">Membrane</keyword>
<keyword evidence="1" id="KW-1133">Transmembrane helix</keyword>
<evidence type="ECO:0000256" key="1">
    <source>
        <dbReference type="SAM" id="Phobius"/>
    </source>
</evidence>
<evidence type="ECO:0000313" key="3">
    <source>
        <dbReference type="EMBL" id="MVU82246.1"/>
    </source>
</evidence>
<dbReference type="Pfam" id="PF19733">
    <property type="entry name" value="DUF6223"/>
    <property type="match status" value="1"/>
</dbReference>
<gene>
    <name evidence="3" type="ORF">GPX89_34045</name>
</gene>
<sequence>MSAAVLTTLVTGIAFAAPAAAAVQQTAAVTGMTSGRVAPSLTALVSLFSVVIGGSTLTRIARGRAGNARRGATAGLVSGLIGLVLGSVLTATAAGGPGTGNGIVASWAAMGLGTIGLILGGLVLNRSRDTVGHE</sequence>
<accession>A0A7K1V6M3</accession>
<organism evidence="3 4">
    <name type="scientific">Nocardia terrae</name>
    <dbReference type="NCBI Taxonomy" id="2675851"/>
    <lineage>
        <taxon>Bacteria</taxon>
        <taxon>Bacillati</taxon>
        <taxon>Actinomycetota</taxon>
        <taxon>Actinomycetes</taxon>
        <taxon>Mycobacteriales</taxon>
        <taxon>Nocardiaceae</taxon>
        <taxon>Nocardia</taxon>
    </lineage>
</organism>
<feature type="transmembrane region" description="Helical" evidence="1">
    <location>
        <begin position="104"/>
        <end position="124"/>
    </location>
</feature>
<dbReference type="InterPro" id="IPR045770">
    <property type="entry name" value="DUF6223"/>
</dbReference>
<evidence type="ECO:0000256" key="2">
    <source>
        <dbReference type="SAM" id="SignalP"/>
    </source>
</evidence>
<keyword evidence="4" id="KW-1185">Reference proteome</keyword>
<feature type="chain" id="PRO_5038480098" evidence="2">
    <location>
        <begin position="17"/>
        <end position="134"/>
    </location>
</feature>
<proteinExistence type="predicted"/>
<comment type="caution">
    <text evidence="3">The sequence shown here is derived from an EMBL/GenBank/DDBJ whole genome shotgun (WGS) entry which is preliminary data.</text>
</comment>
<feature type="signal peptide" evidence="2">
    <location>
        <begin position="1"/>
        <end position="16"/>
    </location>
</feature>
<feature type="transmembrane region" description="Helical" evidence="1">
    <location>
        <begin position="72"/>
        <end position="92"/>
    </location>
</feature>
<dbReference type="Proteomes" id="UP000466794">
    <property type="component" value="Unassembled WGS sequence"/>
</dbReference>
<dbReference type="AlphaFoldDB" id="A0A7K1V6M3"/>
<evidence type="ECO:0000313" key="4">
    <source>
        <dbReference type="Proteomes" id="UP000466794"/>
    </source>
</evidence>
<dbReference type="EMBL" id="WRPP01000008">
    <property type="protein sequence ID" value="MVU82246.1"/>
    <property type="molecule type" value="Genomic_DNA"/>
</dbReference>
<name>A0A7K1V6M3_9NOCA</name>
<reference evidence="3 4" key="1">
    <citation type="submission" date="2019-12" db="EMBL/GenBank/DDBJ databases">
        <title>Nocardia sp. nov. ET3-3 isolated from soil.</title>
        <authorList>
            <person name="Kanchanasin P."/>
            <person name="Tanasupawat S."/>
            <person name="Yuki M."/>
            <person name="Kudo T."/>
        </authorList>
    </citation>
    <scope>NUCLEOTIDE SEQUENCE [LARGE SCALE GENOMIC DNA]</scope>
    <source>
        <strain evidence="3 4">ET3-3</strain>
    </source>
</reference>
<feature type="transmembrane region" description="Helical" evidence="1">
    <location>
        <begin position="37"/>
        <end position="60"/>
    </location>
</feature>
<keyword evidence="1" id="KW-0812">Transmembrane</keyword>
<protein>
    <submittedName>
        <fullName evidence="3">Uncharacterized protein</fullName>
    </submittedName>
</protein>
<keyword evidence="2" id="KW-0732">Signal</keyword>